<dbReference type="STRING" id="526221.C9S9P3"/>
<dbReference type="InterPro" id="IPR036291">
    <property type="entry name" value="NAD(P)-bd_dom_sf"/>
</dbReference>
<dbReference type="InterPro" id="IPR020904">
    <property type="entry name" value="Sc_DH/Rdtase_CS"/>
</dbReference>
<dbReference type="PANTHER" id="PTHR43008">
    <property type="entry name" value="BENZIL REDUCTASE"/>
    <property type="match status" value="1"/>
</dbReference>
<keyword evidence="2" id="KW-0521">NADP</keyword>
<keyword evidence="3" id="KW-0560">Oxidoreductase</keyword>
<dbReference type="OrthoDB" id="153074at2759"/>
<dbReference type="Proteomes" id="UP000008698">
    <property type="component" value="Unassembled WGS sequence"/>
</dbReference>
<dbReference type="PANTHER" id="PTHR43008:SF8">
    <property type="entry name" value="BENZIL REDUCTASE ((S)-BENZOIN FORMING) IRC24"/>
    <property type="match status" value="1"/>
</dbReference>
<evidence type="ECO:0000256" key="1">
    <source>
        <dbReference type="ARBA" id="ARBA00006484"/>
    </source>
</evidence>
<dbReference type="GO" id="GO:0016616">
    <property type="term" value="F:oxidoreductase activity, acting on the CH-OH group of donors, NAD or NADP as acceptor"/>
    <property type="evidence" value="ECO:0007669"/>
    <property type="project" value="UniProtKB-ARBA"/>
</dbReference>
<proteinExistence type="inferred from homology"/>
<dbReference type="Pfam" id="PF00106">
    <property type="entry name" value="adh_short"/>
    <property type="match status" value="1"/>
</dbReference>
<dbReference type="HOGENOM" id="CLU_010194_2_11_1"/>
<name>C9S9P3_VERA1</name>
<accession>C9S9P3</accession>
<organism evidence="5">
    <name type="scientific">Verticillium alfalfae (strain VaMs.102 / ATCC MYA-4576 / FGSC 10136)</name>
    <name type="common">Verticillium wilt of alfalfa</name>
    <name type="synonym">Verticillium albo-atrum</name>
    <dbReference type="NCBI Taxonomy" id="526221"/>
    <lineage>
        <taxon>Eukaryota</taxon>
        <taxon>Fungi</taxon>
        <taxon>Dikarya</taxon>
        <taxon>Ascomycota</taxon>
        <taxon>Pezizomycotina</taxon>
        <taxon>Sordariomycetes</taxon>
        <taxon>Hypocreomycetidae</taxon>
        <taxon>Glomerellales</taxon>
        <taxon>Plectosphaerellaceae</taxon>
        <taxon>Verticillium</taxon>
    </lineage>
</organism>
<dbReference type="PROSITE" id="PS00061">
    <property type="entry name" value="ADH_SHORT"/>
    <property type="match status" value="1"/>
</dbReference>
<dbReference type="OMA" id="SHVDEWR"/>
<dbReference type="eggNOG" id="KOG1204">
    <property type="taxonomic scope" value="Eukaryota"/>
</dbReference>
<comment type="similarity">
    <text evidence="1">Belongs to the short-chain dehydrogenases/reductases (SDR) family.</text>
</comment>
<dbReference type="EMBL" id="DS985215">
    <property type="protein sequence ID" value="EEY16106.1"/>
    <property type="molecule type" value="Genomic_DNA"/>
</dbReference>
<dbReference type="GeneID" id="9533878"/>
<dbReference type="SUPFAM" id="SSF51735">
    <property type="entry name" value="NAD(P)-binding Rossmann-fold domains"/>
    <property type="match status" value="1"/>
</dbReference>
<evidence type="ECO:0000256" key="2">
    <source>
        <dbReference type="ARBA" id="ARBA00022857"/>
    </source>
</evidence>
<dbReference type="GO" id="GO:0050664">
    <property type="term" value="F:oxidoreductase activity, acting on NAD(P)H, oxygen as acceptor"/>
    <property type="evidence" value="ECO:0007669"/>
    <property type="project" value="TreeGrafter"/>
</dbReference>
<dbReference type="KEGG" id="val:VDBG_02215"/>
<dbReference type="PRINTS" id="PR00081">
    <property type="entry name" value="GDHRDH"/>
</dbReference>
<protein>
    <submittedName>
        <fullName evidence="4">Short-chain dehydrogenase</fullName>
    </submittedName>
</protein>
<reference evidence="5" key="1">
    <citation type="journal article" date="2011" name="PLoS Pathog.">
        <title>Comparative genomics yields insights into niche adaptation of plant vascular wilt pathogens.</title>
        <authorList>
            <person name="Klosterman S.J."/>
            <person name="Subbarao K.V."/>
            <person name="Kang S."/>
            <person name="Veronese P."/>
            <person name="Gold S.E."/>
            <person name="Thomma B.P.H.J."/>
            <person name="Chen Z."/>
            <person name="Henrissat B."/>
            <person name="Lee Y.-H."/>
            <person name="Park J."/>
            <person name="Garcia-Pedrajas M.D."/>
            <person name="Barbara D.J."/>
            <person name="Anchieta A."/>
            <person name="de Jonge R."/>
            <person name="Santhanam P."/>
            <person name="Maruthachalam K."/>
            <person name="Atallah Z."/>
            <person name="Amyotte S.G."/>
            <person name="Paz Z."/>
            <person name="Inderbitzin P."/>
            <person name="Hayes R.J."/>
            <person name="Heiman D.I."/>
            <person name="Young S."/>
            <person name="Zeng Q."/>
            <person name="Engels R."/>
            <person name="Galagan J."/>
            <person name="Cuomo C.A."/>
            <person name="Dobinson K.F."/>
            <person name="Ma L.-J."/>
        </authorList>
    </citation>
    <scope>NUCLEOTIDE SEQUENCE [LARGE SCALE GENOMIC DNA]</scope>
    <source>
        <strain evidence="5">VaMs.102 / ATCC MYA-4576 / FGSC 10136</strain>
    </source>
</reference>
<evidence type="ECO:0000256" key="3">
    <source>
        <dbReference type="ARBA" id="ARBA00023002"/>
    </source>
</evidence>
<gene>
    <name evidence="4" type="ORF">VDBG_02215</name>
</gene>
<dbReference type="RefSeq" id="XP_003008027.1">
    <property type="nucleotide sequence ID" value="XM_003007981.1"/>
</dbReference>
<evidence type="ECO:0000313" key="4">
    <source>
        <dbReference type="EMBL" id="EEY16106.1"/>
    </source>
</evidence>
<sequence length="255" mass="27639">MSSKVFIVTGASRGLGLAIAKYLPEASHQVVLAARSRDQARRTPDAYPKQGRVAHHAIKTFGRIDGIVINHGVLTPLSRLENGSIEEWRKSYDINVFSGLAIVRDDFQILCILGADYAQVQAALPELRKSKGSVLWVSSGAATKAYTAWGAYGSSKAAMDHISAHLAVEEPDITTVAVTPGRVDTDMQKLIREGGKDAMNAKDHSAFSSAYDNGELVKPEQPGHVMARFVIDPDHSLTGKVLKWQASELAAYQDK</sequence>
<dbReference type="Gene3D" id="3.40.50.720">
    <property type="entry name" value="NAD(P)-binding Rossmann-like Domain"/>
    <property type="match status" value="1"/>
</dbReference>
<dbReference type="AlphaFoldDB" id="C9S9P3"/>
<dbReference type="InterPro" id="IPR002347">
    <property type="entry name" value="SDR_fam"/>
</dbReference>
<evidence type="ECO:0000313" key="5">
    <source>
        <dbReference type="Proteomes" id="UP000008698"/>
    </source>
</evidence>
<keyword evidence="5" id="KW-1185">Reference proteome</keyword>